<evidence type="ECO:0000313" key="3">
    <source>
        <dbReference type="Proteomes" id="UP001472677"/>
    </source>
</evidence>
<gene>
    <name evidence="2" type="ORF">V6N12_004704</name>
</gene>
<accession>A0ABR2CP02</accession>
<proteinExistence type="predicted"/>
<sequence>MTNQLLVDKGMSLIKPLPGLSRLLYKLQTFAAFSSTENKDNRGIPGLAPPSMTRRLLSNPDRSVRMN</sequence>
<reference evidence="2 3" key="1">
    <citation type="journal article" date="2024" name="G3 (Bethesda)">
        <title>Genome assembly of Hibiscus sabdariffa L. provides insights into metabolisms of medicinal natural products.</title>
        <authorList>
            <person name="Kim T."/>
        </authorList>
    </citation>
    <scope>NUCLEOTIDE SEQUENCE [LARGE SCALE GENOMIC DNA]</scope>
    <source>
        <strain evidence="2">TK-2024</strain>
        <tissue evidence="2">Old leaves</tissue>
    </source>
</reference>
<protein>
    <submittedName>
        <fullName evidence="2">Uncharacterized protein</fullName>
    </submittedName>
</protein>
<evidence type="ECO:0000256" key="1">
    <source>
        <dbReference type="SAM" id="MobiDB-lite"/>
    </source>
</evidence>
<feature type="region of interest" description="Disordered" evidence="1">
    <location>
        <begin position="37"/>
        <end position="67"/>
    </location>
</feature>
<name>A0ABR2CP02_9ROSI</name>
<organism evidence="2 3">
    <name type="scientific">Hibiscus sabdariffa</name>
    <name type="common">roselle</name>
    <dbReference type="NCBI Taxonomy" id="183260"/>
    <lineage>
        <taxon>Eukaryota</taxon>
        <taxon>Viridiplantae</taxon>
        <taxon>Streptophyta</taxon>
        <taxon>Embryophyta</taxon>
        <taxon>Tracheophyta</taxon>
        <taxon>Spermatophyta</taxon>
        <taxon>Magnoliopsida</taxon>
        <taxon>eudicotyledons</taxon>
        <taxon>Gunneridae</taxon>
        <taxon>Pentapetalae</taxon>
        <taxon>rosids</taxon>
        <taxon>malvids</taxon>
        <taxon>Malvales</taxon>
        <taxon>Malvaceae</taxon>
        <taxon>Malvoideae</taxon>
        <taxon>Hibiscus</taxon>
    </lineage>
</organism>
<comment type="caution">
    <text evidence="2">The sequence shown here is derived from an EMBL/GenBank/DDBJ whole genome shotgun (WGS) entry which is preliminary data.</text>
</comment>
<dbReference type="EMBL" id="JBBPBM010000048">
    <property type="protein sequence ID" value="KAK8520777.1"/>
    <property type="molecule type" value="Genomic_DNA"/>
</dbReference>
<dbReference type="Proteomes" id="UP001472677">
    <property type="component" value="Unassembled WGS sequence"/>
</dbReference>
<evidence type="ECO:0000313" key="2">
    <source>
        <dbReference type="EMBL" id="KAK8520777.1"/>
    </source>
</evidence>
<keyword evidence="3" id="KW-1185">Reference proteome</keyword>